<dbReference type="AlphaFoldDB" id="A0A8S1BVQ0"/>
<dbReference type="InterPro" id="IPR036397">
    <property type="entry name" value="RNaseH_sf"/>
</dbReference>
<dbReference type="Proteomes" id="UP000494106">
    <property type="component" value="Unassembled WGS sequence"/>
</dbReference>
<dbReference type="OrthoDB" id="10058156at2759"/>
<dbReference type="PANTHER" id="PTHR37984">
    <property type="entry name" value="PROTEIN CBG26694"/>
    <property type="match status" value="1"/>
</dbReference>
<protein>
    <recommendedName>
        <fullName evidence="3">Integrase zinc-binding domain-containing protein</fullName>
    </recommendedName>
</protein>
<proteinExistence type="predicted"/>
<evidence type="ECO:0000313" key="1">
    <source>
        <dbReference type="EMBL" id="CAB3261285.1"/>
    </source>
</evidence>
<comment type="caution">
    <text evidence="1">The sequence shown here is derived from an EMBL/GenBank/DDBJ whole genome shotgun (WGS) entry which is preliminary data.</text>
</comment>
<reference evidence="1 2" key="1">
    <citation type="submission" date="2020-04" db="EMBL/GenBank/DDBJ databases">
        <authorList>
            <person name="Wallbank WR R."/>
            <person name="Pardo Diaz C."/>
            <person name="Kozak K."/>
            <person name="Martin S."/>
            <person name="Jiggins C."/>
            <person name="Moest M."/>
            <person name="Warren A I."/>
            <person name="Byers J.R.P. K."/>
            <person name="Montejo-Kovacevich G."/>
            <person name="Yen C E."/>
        </authorList>
    </citation>
    <scope>NUCLEOTIDE SEQUENCE [LARGE SCALE GENOMIC DNA]</scope>
</reference>
<dbReference type="PANTHER" id="PTHR37984:SF5">
    <property type="entry name" value="PROTEIN NYNRIN-LIKE"/>
    <property type="match status" value="1"/>
</dbReference>
<dbReference type="InterPro" id="IPR050951">
    <property type="entry name" value="Retrovirus_Pol_polyprotein"/>
</dbReference>
<organism evidence="1 2">
    <name type="scientific">Arctia plantaginis</name>
    <name type="common">Wood tiger moth</name>
    <name type="synonym">Phalaena plantaginis</name>
    <dbReference type="NCBI Taxonomy" id="874455"/>
    <lineage>
        <taxon>Eukaryota</taxon>
        <taxon>Metazoa</taxon>
        <taxon>Ecdysozoa</taxon>
        <taxon>Arthropoda</taxon>
        <taxon>Hexapoda</taxon>
        <taxon>Insecta</taxon>
        <taxon>Pterygota</taxon>
        <taxon>Neoptera</taxon>
        <taxon>Endopterygota</taxon>
        <taxon>Lepidoptera</taxon>
        <taxon>Glossata</taxon>
        <taxon>Ditrysia</taxon>
        <taxon>Noctuoidea</taxon>
        <taxon>Erebidae</taxon>
        <taxon>Arctiinae</taxon>
        <taxon>Arctia</taxon>
    </lineage>
</organism>
<dbReference type="SUPFAM" id="SSF53098">
    <property type="entry name" value="Ribonuclease H-like"/>
    <property type="match status" value="1"/>
</dbReference>
<gene>
    <name evidence="1" type="ORF">APLA_LOCUS17748</name>
</gene>
<name>A0A8S1BVQ0_ARCPL</name>
<accession>A0A8S1BVQ0</accession>
<dbReference type="EMBL" id="CADEBC010000858">
    <property type="protein sequence ID" value="CAB3261285.1"/>
    <property type="molecule type" value="Genomic_DNA"/>
</dbReference>
<dbReference type="Gene3D" id="3.30.420.10">
    <property type="entry name" value="Ribonuclease H-like superfamily/Ribonuclease H"/>
    <property type="match status" value="1"/>
</dbReference>
<sequence>MKSIARSYVYWPNLDVEIEILAKECSACCQRRDASPRSLFGEFQRKHYLVTVDAHSKWIEVQKMSGTNAKATISNLRELFARFGLPSQVGSILIDALISGRVTFLLNDSATLNTYSNAYSSRNSPRYRKSLRDYRTNAEKWAPAVVTAREAPLTYRVRCANGKEWKRHIDQLLPVEKPHIRRSRSLRHSISTPDETDCANTEEIFKEAVEDDTENAQKENSNEEARVVVPNPVSSDMACEKSSTRPKRACTLLKKKYI</sequence>
<keyword evidence="2" id="KW-1185">Reference proteome</keyword>
<evidence type="ECO:0000313" key="2">
    <source>
        <dbReference type="Proteomes" id="UP000494106"/>
    </source>
</evidence>
<evidence type="ECO:0008006" key="3">
    <source>
        <dbReference type="Google" id="ProtNLM"/>
    </source>
</evidence>
<dbReference type="GO" id="GO:0003676">
    <property type="term" value="F:nucleic acid binding"/>
    <property type="evidence" value="ECO:0007669"/>
    <property type="project" value="InterPro"/>
</dbReference>
<dbReference type="InterPro" id="IPR012337">
    <property type="entry name" value="RNaseH-like_sf"/>
</dbReference>